<keyword evidence="3" id="KW-1185">Reference proteome</keyword>
<feature type="transmembrane region" description="Helical" evidence="1">
    <location>
        <begin position="77"/>
        <end position="95"/>
    </location>
</feature>
<dbReference type="RefSeq" id="WP_208238141.1">
    <property type="nucleotide sequence ID" value="NZ_BAAAQU010000001.1"/>
</dbReference>
<keyword evidence="1" id="KW-0472">Membrane</keyword>
<proteinExistence type="predicted"/>
<dbReference type="Proteomes" id="UP000668403">
    <property type="component" value="Unassembled WGS sequence"/>
</dbReference>
<evidence type="ECO:0000256" key="1">
    <source>
        <dbReference type="SAM" id="Phobius"/>
    </source>
</evidence>
<gene>
    <name evidence="2" type="ORF">J4H85_06895</name>
</gene>
<organism evidence="2 3">
    <name type="scientific">Leucobacter tardus</name>
    <dbReference type="NCBI Taxonomy" id="501483"/>
    <lineage>
        <taxon>Bacteria</taxon>
        <taxon>Bacillati</taxon>
        <taxon>Actinomycetota</taxon>
        <taxon>Actinomycetes</taxon>
        <taxon>Micrococcales</taxon>
        <taxon>Microbacteriaceae</taxon>
        <taxon>Leucobacter</taxon>
    </lineage>
</organism>
<reference evidence="2" key="1">
    <citation type="submission" date="2021-03" db="EMBL/GenBank/DDBJ databases">
        <title>Leucobacter chromiisoli sp. nov., isolated from chromium-containing soil of chemical plant.</title>
        <authorList>
            <person name="Xu Z."/>
        </authorList>
    </citation>
    <scope>NUCLEOTIDE SEQUENCE</scope>
    <source>
        <strain evidence="2">K 70/01</strain>
    </source>
</reference>
<name>A0A939QKT2_9MICO</name>
<evidence type="ECO:0000313" key="3">
    <source>
        <dbReference type="Proteomes" id="UP000668403"/>
    </source>
</evidence>
<evidence type="ECO:0000313" key="2">
    <source>
        <dbReference type="EMBL" id="MBO2989721.1"/>
    </source>
</evidence>
<feature type="transmembrane region" description="Helical" evidence="1">
    <location>
        <begin position="18"/>
        <end position="38"/>
    </location>
</feature>
<keyword evidence="1" id="KW-0812">Transmembrane</keyword>
<comment type="caution">
    <text evidence="2">The sequence shown here is derived from an EMBL/GenBank/DDBJ whole genome shotgun (WGS) entry which is preliminary data.</text>
</comment>
<sequence>MTASPPTLRSRLQNPAELVMLTFYFIGGAVMLVGGVTASVRDALGDGFHQAWVGLLLGGPALSIWGILSPNQWLGGWFKLGGGLAITTALGAFAVSLGDAFALTFTGVLVLGLNAATLTAVTRDALQLRRAAHVARRERRGNAPI</sequence>
<protein>
    <submittedName>
        <fullName evidence="2">Uncharacterized protein</fullName>
    </submittedName>
</protein>
<accession>A0A939QKT2</accession>
<dbReference type="EMBL" id="JAGFBF010000004">
    <property type="protein sequence ID" value="MBO2989721.1"/>
    <property type="molecule type" value="Genomic_DNA"/>
</dbReference>
<feature type="transmembrane region" description="Helical" evidence="1">
    <location>
        <begin position="101"/>
        <end position="121"/>
    </location>
</feature>
<keyword evidence="1" id="KW-1133">Transmembrane helix</keyword>
<feature type="transmembrane region" description="Helical" evidence="1">
    <location>
        <begin position="50"/>
        <end position="68"/>
    </location>
</feature>
<dbReference type="AlphaFoldDB" id="A0A939QKT2"/>